<evidence type="ECO:0008006" key="3">
    <source>
        <dbReference type="Google" id="ProtNLM"/>
    </source>
</evidence>
<reference evidence="1 2" key="1">
    <citation type="journal article" date="2016" name="Nat. Commun.">
        <title>Thousands of microbial genomes shed light on interconnected biogeochemical processes in an aquifer system.</title>
        <authorList>
            <person name="Anantharaman K."/>
            <person name="Brown C.T."/>
            <person name="Hug L.A."/>
            <person name="Sharon I."/>
            <person name="Castelle C.J."/>
            <person name="Probst A.J."/>
            <person name="Thomas B.C."/>
            <person name="Singh A."/>
            <person name="Wilkins M.J."/>
            <person name="Karaoz U."/>
            <person name="Brodie E.L."/>
            <person name="Williams K.H."/>
            <person name="Hubbard S.S."/>
            <person name="Banfield J.F."/>
        </authorList>
    </citation>
    <scope>NUCLEOTIDE SEQUENCE [LARGE SCALE GENOMIC DNA]</scope>
</reference>
<sequence length="137" mass="15920">MKKLTEKEKKLRHYMKLPYSIKLIPEQKGHYFAEIEEFNGCMAHGETAEEALKNVEISKEMWLDSMLDKNMEIPEPKILREYSGRFIIRIPASLHRRIAILAKKEGASINQMVLSLLSEKIAAREIESDFRNAISKD</sequence>
<dbReference type="STRING" id="1817863.A2Y62_13520"/>
<dbReference type="Pfam" id="PF21748">
    <property type="entry name" value="UPF0150"/>
    <property type="match status" value="1"/>
</dbReference>
<comment type="caution">
    <text evidence="1">The sequence shown here is derived from an EMBL/GenBank/DDBJ whole genome shotgun (WGS) entry which is preliminary data.</text>
</comment>
<dbReference type="Pfam" id="PF05534">
    <property type="entry name" value="HicB"/>
    <property type="match status" value="1"/>
</dbReference>
<dbReference type="InterPro" id="IPR051404">
    <property type="entry name" value="TA_system_antitoxin"/>
</dbReference>
<dbReference type="AlphaFoldDB" id="A0A1F5VLV9"/>
<dbReference type="InterPro" id="IPR035069">
    <property type="entry name" value="TTHA1013/TTHA0281-like"/>
</dbReference>
<organism evidence="1 2">
    <name type="scientific">Candidatus Fischerbacteria bacterium RBG_13_37_8</name>
    <dbReference type="NCBI Taxonomy" id="1817863"/>
    <lineage>
        <taxon>Bacteria</taxon>
        <taxon>Candidatus Fischeribacteriota</taxon>
    </lineage>
</organism>
<dbReference type="SUPFAM" id="SSF47598">
    <property type="entry name" value="Ribbon-helix-helix"/>
    <property type="match status" value="1"/>
</dbReference>
<dbReference type="InterPro" id="IPR008651">
    <property type="entry name" value="Uncharacterised_HicB"/>
</dbReference>
<dbReference type="InterPro" id="IPR010985">
    <property type="entry name" value="Ribbon_hlx_hlx"/>
</dbReference>
<dbReference type="SUPFAM" id="SSF143100">
    <property type="entry name" value="TTHA1013/TTHA0281-like"/>
    <property type="match status" value="1"/>
</dbReference>
<evidence type="ECO:0000313" key="1">
    <source>
        <dbReference type="EMBL" id="OGF64413.1"/>
    </source>
</evidence>
<dbReference type="Proteomes" id="UP000178943">
    <property type="component" value="Unassembled WGS sequence"/>
</dbReference>
<evidence type="ECO:0000313" key="2">
    <source>
        <dbReference type="Proteomes" id="UP000178943"/>
    </source>
</evidence>
<dbReference type="Gene3D" id="3.30.160.250">
    <property type="match status" value="1"/>
</dbReference>
<dbReference type="InterPro" id="IPR013321">
    <property type="entry name" value="Arc_rbn_hlx_hlx"/>
</dbReference>
<dbReference type="PANTHER" id="PTHR34504">
    <property type="entry name" value="ANTITOXIN HICB"/>
    <property type="match status" value="1"/>
</dbReference>
<name>A0A1F5VLV9_9BACT</name>
<dbReference type="GO" id="GO:0006355">
    <property type="term" value="P:regulation of DNA-templated transcription"/>
    <property type="evidence" value="ECO:0007669"/>
    <property type="project" value="InterPro"/>
</dbReference>
<dbReference type="Gene3D" id="1.10.1220.10">
    <property type="entry name" value="Met repressor-like"/>
    <property type="match status" value="1"/>
</dbReference>
<protein>
    <recommendedName>
        <fullName evidence="3">Toxin-antitoxin system HicB family antitoxin</fullName>
    </recommendedName>
</protein>
<dbReference type="PANTHER" id="PTHR34504:SF2">
    <property type="entry name" value="UPF0150 PROTEIN SSL0259"/>
    <property type="match status" value="1"/>
</dbReference>
<accession>A0A1F5VLV9</accession>
<dbReference type="EMBL" id="MFGW01000137">
    <property type="protein sequence ID" value="OGF64413.1"/>
    <property type="molecule type" value="Genomic_DNA"/>
</dbReference>
<proteinExistence type="predicted"/>
<gene>
    <name evidence="1" type="ORF">A2Y62_13520</name>
</gene>
<dbReference type="InterPro" id="IPR049389">
    <property type="entry name" value="TTHA0281-like"/>
</dbReference>